<dbReference type="PANTHER" id="PTHR48475">
    <property type="entry name" value="RIBONUCLEASE H"/>
    <property type="match status" value="1"/>
</dbReference>
<dbReference type="InterPro" id="IPR043502">
    <property type="entry name" value="DNA/RNA_pol_sf"/>
</dbReference>
<evidence type="ECO:0000259" key="1">
    <source>
        <dbReference type="Pfam" id="PF17919"/>
    </source>
</evidence>
<accession>A0A392QJL8</accession>
<dbReference type="InterPro" id="IPR041577">
    <property type="entry name" value="RT_RNaseH_2"/>
</dbReference>
<feature type="domain" description="Reverse transcriptase/retrotransposon-derived protein RNase H-like" evidence="1">
    <location>
        <begin position="42"/>
        <end position="95"/>
    </location>
</feature>
<dbReference type="InterPro" id="IPR043128">
    <property type="entry name" value="Rev_trsase/Diguanyl_cyclase"/>
</dbReference>
<keyword evidence="3" id="KW-1185">Reference proteome</keyword>
<evidence type="ECO:0000313" key="2">
    <source>
        <dbReference type="EMBL" id="MCI24593.1"/>
    </source>
</evidence>
<dbReference type="AlphaFoldDB" id="A0A392QJL8"/>
<dbReference type="PANTHER" id="PTHR48475:SF1">
    <property type="entry name" value="RNASE H TYPE-1 DOMAIN-CONTAINING PROTEIN"/>
    <property type="match status" value="1"/>
</dbReference>
<evidence type="ECO:0000313" key="3">
    <source>
        <dbReference type="Proteomes" id="UP000265520"/>
    </source>
</evidence>
<dbReference type="Proteomes" id="UP000265520">
    <property type="component" value="Unassembled WGS sequence"/>
</dbReference>
<name>A0A392QJL8_9FABA</name>
<reference evidence="2 3" key="1">
    <citation type="journal article" date="2018" name="Front. Plant Sci.">
        <title>Red Clover (Trifolium pratense) and Zigzag Clover (T. medium) - A Picture of Genomic Similarities and Differences.</title>
        <authorList>
            <person name="Dluhosova J."/>
            <person name="Istvanek J."/>
            <person name="Nedelnik J."/>
            <person name="Repkova J."/>
        </authorList>
    </citation>
    <scope>NUCLEOTIDE SEQUENCE [LARGE SCALE GENOMIC DNA]</scope>
    <source>
        <strain evidence="3">cv. 10/8</strain>
        <tissue evidence="2">Leaf</tissue>
    </source>
</reference>
<protein>
    <submittedName>
        <fullName evidence="2">Putative gag polyprotein</fullName>
    </submittedName>
</protein>
<dbReference type="EMBL" id="LXQA010142365">
    <property type="protein sequence ID" value="MCI24593.1"/>
    <property type="molecule type" value="Genomic_DNA"/>
</dbReference>
<organism evidence="2 3">
    <name type="scientific">Trifolium medium</name>
    <dbReference type="NCBI Taxonomy" id="97028"/>
    <lineage>
        <taxon>Eukaryota</taxon>
        <taxon>Viridiplantae</taxon>
        <taxon>Streptophyta</taxon>
        <taxon>Embryophyta</taxon>
        <taxon>Tracheophyta</taxon>
        <taxon>Spermatophyta</taxon>
        <taxon>Magnoliopsida</taxon>
        <taxon>eudicotyledons</taxon>
        <taxon>Gunneridae</taxon>
        <taxon>Pentapetalae</taxon>
        <taxon>rosids</taxon>
        <taxon>fabids</taxon>
        <taxon>Fabales</taxon>
        <taxon>Fabaceae</taxon>
        <taxon>Papilionoideae</taxon>
        <taxon>50 kb inversion clade</taxon>
        <taxon>NPAAA clade</taxon>
        <taxon>Hologalegina</taxon>
        <taxon>IRL clade</taxon>
        <taxon>Trifolieae</taxon>
        <taxon>Trifolium</taxon>
    </lineage>
</organism>
<comment type="caution">
    <text evidence="2">The sequence shown here is derived from an EMBL/GenBank/DDBJ whole genome shotgun (WGS) entry which is preliminary data.</text>
</comment>
<dbReference type="SUPFAM" id="SSF56672">
    <property type="entry name" value="DNA/RNA polymerases"/>
    <property type="match status" value="1"/>
</dbReference>
<dbReference type="Gene3D" id="3.30.70.270">
    <property type="match status" value="1"/>
</dbReference>
<sequence length="104" mass="11958">MSVKKVQQLTRRISALSRFLAYAGEKAFHFFATLKSGERFSWTSKCEEAFQQLKKFLASPPILTHPQAGKPLQLYFAVSDNVMSSALVQEVEKPMYFQRPVTRR</sequence>
<dbReference type="Pfam" id="PF17919">
    <property type="entry name" value="RT_RNaseH_2"/>
    <property type="match status" value="1"/>
</dbReference>
<proteinExistence type="predicted"/>